<dbReference type="AlphaFoldDB" id="A0AA35Z593"/>
<accession>A0AA35Z593</accession>
<evidence type="ECO:0000256" key="1">
    <source>
        <dbReference type="SAM" id="MobiDB-lite"/>
    </source>
</evidence>
<gene>
    <name evidence="2" type="ORF">LSALG_LOCUS25196</name>
</gene>
<dbReference type="EMBL" id="OX465081">
    <property type="protein sequence ID" value="CAI9285737.1"/>
    <property type="molecule type" value="Genomic_DNA"/>
</dbReference>
<evidence type="ECO:0000313" key="3">
    <source>
        <dbReference type="Proteomes" id="UP001177003"/>
    </source>
</evidence>
<keyword evidence="3" id="KW-1185">Reference proteome</keyword>
<organism evidence="2 3">
    <name type="scientific">Lactuca saligna</name>
    <name type="common">Willowleaf lettuce</name>
    <dbReference type="NCBI Taxonomy" id="75948"/>
    <lineage>
        <taxon>Eukaryota</taxon>
        <taxon>Viridiplantae</taxon>
        <taxon>Streptophyta</taxon>
        <taxon>Embryophyta</taxon>
        <taxon>Tracheophyta</taxon>
        <taxon>Spermatophyta</taxon>
        <taxon>Magnoliopsida</taxon>
        <taxon>eudicotyledons</taxon>
        <taxon>Gunneridae</taxon>
        <taxon>Pentapetalae</taxon>
        <taxon>asterids</taxon>
        <taxon>campanulids</taxon>
        <taxon>Asterales</taxon>
        <taxon>Asteraceae</taxon>
        <taxon>Cichorioideae</taxon>
        <taxon>Cichorieae</taxon>
        <taxon>Lactucinae</taxon>
        <taxon>Lactuca</taxon>
    </lineage>
</organism>
<name>A0AA35Z593_LACSI</name>
<evidence type="ECO:0000313" key="2">
    <source>
        <dbReference type="EMBL" id="CAI9285737.1"/>
    </source>
</evidence>
<reference evidence="2" key="1">
    <citation type="submission" date="2023-04" db="EMBL/GenBank/DDBJ databases">
        <authorList>
            <person name="Vijverberg K."/>
            <person name="Xiong W."/>
            <person name="Schranz E."/>
        </authorList>
    </citation>
    <scope>NUCLEOTIDE SEQUENCE</scope>
</reference>
<proteinExistence type="predicted"/>
<dbReference type="Proteomes" id="UP001177003">
    <property type="component" value="Chromosome 5"/>
</dbReference>
<feature type="region of interest" description="Disordered" evidence="1">
    <location>
        <begin position="71"/>
        <end position="110"/>
    </location>
</feature>
<feature type="compositionally biased region" description="Acidic residues" evidence="1">
    <location>
        <begin position="99"/>
        <end position="110"/>
    </location>
</feature>
<protein>
    <submittedName>
        <fullName evidence="2">Uncharacterized protein</fullName>
    </submittedName>
</protein>
<sequence>MSCVTQTEVCFHLPFSLALYLSGMALGSPPSSRICRGHWVTRLTLYYEVETRGMVLVLILYMGTTSLGKMQGLAVPPPPQRQGASHDGTSTSGIHLSDTDDDNEEYTEDG</sequence>